<reference evidence="2" key="1">
    <citation type="submission" date="2022-11" db="UniProtKB">
        <authorList>
            <consortium name="WormBaseParasite"/>
        </authorList>
    </citation>
    <scope>IDENTIFICATION</scope>
</reference>
<sequence>MVELYDFEEVLIEVEVKIELIEAGYGIELIDVEEIIRKNAEWYKTVKNNFNCVRYKSIHSTLESEAFENCQDKDVIKHEEATECSVKFTSKSFAGENEENLHVKSLQVKSNKDDCAATNVSISPQFKFKVAPLKKLKRKIKSSNSDENILMVKHERKSLYRKKKLEGNKADNHDEMIIKNTVAERIELSKPFKRDLANTIEEKVMVIENQEWYSHPFSIPNGVDKSDKGLSKIDRRESVTCSVAKPVLFPAERNKVKLNDGNGAENRHKSGNYNKINNVNNVNDGIKNACDNEFYDFKNSQVAPVCQANYAYKVKVKFKEKELLVKVIKPVVALYCSGNMKNKSVATISHASIKASFVYSSYSEKFEQCLAQKFFCLFFRF</sequence>
<name>A0AC35F9R8_9BILA</name>
<dbReference type="WBParaSite" id="PS1159_v2.g15269.t1">
    <property type="protein sequence ID" value="PS1159_v2.g15269.t1"/>
    <property type="gene ID" value="PS1159_v2.g15269"/>
</dbReference>
<accession>A0AC35F9R8</accession>
<dbReference type="Proteomes" id="UP000887580">
    <property type="component" value="Unplaced"/>
</dbReference>
<evidence type="ECO:0000313" key="2">
    <source>
        <dbReference type="WBParaSite" id="PS1159_v2.g15269.t1"/>
    </source>
</evidence>
<evidence type="ECO:0000313" key="1">
    <source>
        <dbReference type="Proteomes" id="UP000887580"/>
    </source>
</evidence>
<proteinExistence type="predicted"/>
<organism evidence="1 2">
    <name type="scientific">Panagrolaimus sp. PS1159</name>
    <dbReference type="NCBI Taxonomy" id="55785"/>
    <lineage>
        <taxon>Eukaryota</taxon>
        <taxon>Metazoa</taxon>
        <taxon>Ecdysozoa</taxon>
        <taxon>Nematoda</taxon>
        <taxon>Chromadorea</taxon>
        <taxon>Rhabditida</taxon>
        <taxon>Tylenchina</taxon>
        <taxon>Panagrolaimomorpha</taxon>
        <taxon>Panagrolaimoidea</taxon>
        <taxon>Panagrolaimidae</taxon>
        <taxon>Panagrolaimus</taxon>
    </lineage>
</organism>
<protein>
    <submittedName>
        <fullName evidence="2">Uncharacterized protein</fullName>
    </submittedName>
</protein>